<dbReference type="InterPro" id="IPR046342">
    <property type="entry name" value="CBS_dom_sf"/>
</dbReference>
<dbReference type="Pfam" id="PF00571">
    <property type="entry name" value="CBS"/>
    <property type="match status" value="2"/>
</dbReference>
<dbReference type="SMART" id="SM00116">
    <property type="entry name" value="CBS"/>
    <property type="match status" value="2"/>
</dbReference>
<dbReference type="Gene3D" id="3.10.580.10">
    <property type="entry name" value="CBS-domain"/>
    <property type="match status" value="1"/>
</dbReference>
<comment type="caution">
    <text evidence="4">The sequence shown here is derived from an EMBL/GenBank/DDBJ whole genome shotgun (WGS) entry which is preliminary data.</text>
</comment>
<dbReference type="RefSeq" id="WP_285723627.1">
    <property type="nucleotide sequence ID" value="NZ_BSDD01000002.1"/>
</dbReference>
<evidence type="ECO:0000313" key="4">
    <source>
        <dbReference type="EMBL" id="GLH69611.1"/>
    </source>
</evidence>
<evidence type="ECO:0000259" key="3">
    <source>
        <dbReference type="PROSITE" id="PS51371"/>
    </source>
</evidence>
<dbReference type="InterPro" id="IPR044725">
    <property type="entry name" value="CBSX3_CBS_dom"/>
</dbReference>
<dbReference type="PANTHER" id="PTHR43080">
    <property type="entry name" value="CBS DOMAIN-CONTAINING PROTEIN CBSX3, MITOCHONDRIAL"/>
    <property type="match status" value="1"/>
</dbReference>
<protein>
    <submittedName>
        <fullName evidence="4">Inosine-5-monophosphate dehydrogenase</fullName>
    </submittedName>
</protein>
<keyword evidence="5" id="KW-1185">Reference proteome</keyword>
<dbReference type="CDD" id="cd04623">
    <property type="entry name" value="CBS_pair_bac_euk"/>
    <property type="match status" value="1"/>
</dbReference>
<dbReference type="EMBL" id="BSDD01000002">
    <property type="protein sequence ID" value="GLH69611.1"/>
    <property type="molecule type" value="Genomic_DNA"/>
</dbReference>
<dbReference type="PROSITE" id="PS51371">
    <property type="entry name" value="CBS"/>
    <property type="match status" value="2"/>
</dbReference>
<dbReference type="Proteomes" id="UP001165089">
    <property type="component" value="Unassembled WGS sequence"/>
</dbReference>
<evidence type="ECO:0000256" key="1">
    <source>
        <dbReference type="ARBA" id="ARBA00023122"/>
    </source>
</evidence>
<evidence type="ECO:0000256" key="2">
    <source>
        <dbReference type="PROSITE-ProRule" id="PRU00703"/>
    </source>
</evidence>
<keyword evidence="1 2" id="KW-0129">CBS domain</keyword>
<reference evidence="4 5" key="1">
    <citation type="journal article" date="2023" name="Antonie Van Leeuwenhoek">
        <title>Mesoterricola silvestris gen. nov., sp. nov., Mesoterricola sediminis sp. nov., Geothrix oryzae sp. nov., Geothrix edaphica sp. nov., Geothrix rubra sp. nov., and Geothrix limicola sp. nov., six novel members of Acidobacteriota isolated from soils.</title>
        <authorList>
            <person name="Itoh H."/>
            <person name="Sugisawa Y."/>
            <person name="Mise K."/>
            <person name="Xu Z."/>
            <person name="Kuniyasu M."/>
            <person name="Ushijima N."/>
            <person name="Kawano K."/>
            <person name="Kobayashi E."/>
            <person name="Shiratori Y."/>
            <person name="Masuda Y."/>
            <person name="Senoo K."/>
        </authorList>
    </citation>
    <scope>NUCLEOTIDE SEQUENCE [LARGE SCALE GENOMIC DNA]</scope>
    <source>
        <strain evidence="4 5">Red803</strain>
    </source>
</reference>
<accession>A0ABQ5Q5K5</accession>
<sequence>MRPLKQLNEGKRPPVSVGPDDTVFTALTLLAEYDIGALVVLDRGKLVGIFSERDYARKIVLKGKASRDTLVREIMSEKVCCVTLDETVEECMALMTEQRIRHLPIIGEGDRVIGILSIGDLVKETISDQQFTIEQLVTYIQN</sequence>
<proteinExistence type="predicted"/>
<gene>
    <name evidence="4" type="ORF">GETHPA_11440</name>
</gene>
<organism evidence="4 5">
    <name type="scientific">Geothrix rubra</name>
    <dbReference type="NCBI Taxonomy" id="2927977"/>
    <lineage>
        <taxon>Bacteria</taxon>
        <taxon>Pseudomonadati</taxon>
        <taxon>Acidobacteriota</taxon>
        <taxon>Holophagae</taxon>
        <taxon>Holophagales</taxon>
        <taxon>Holophagaceae</taxon>
        <taxon>Geothrix</taxon>
    </lineage>
</organism>
<dbReference type="InterPro" id="IPR000644">
    <property type="entry name" value="CBS_dom"/>
</dbReference>
<dbReference type="SUPFAM" id="SSF54631">
    <property type="entry name" value="CBS-domain pair"/>
    <property type="match status" value="1"/>
</dbReference>
<feature type="domain" description="CBS" evidence="3">
    <location>
        <begin position="75"/>
        <end position="131"/>
    </location>
</feature>
<name>A0ABQ5Q5K5_9BACT</name>
<dbReference type="PANTHER" id="PTHR43080:SF2">
    <property type="entry name" value="CBS DOMAIN-CONTAINING PROTEIN"/>
    <property type="match status" value="1"/>
</dbReference>
<evidence type="ECO:0000313" key="5">
    <source>
        <dbReference type="Proteomes" id="UP001165089"/>
    </source>
</evidence>
<feature type="domain" description="CBS" evidence="3">
    <location>
        <begin position="10"/>
        <end position="66"/>
    </location>
</feature>
<dbReference type="InterPro" id="IPR051257">
    <property type="entry name" value="Diverse_CBS-Domain"/>
</dbReference>